<dbReference type="Proteomes" id="UP000292445">
    <property type="component" value="Unassembled WGS sequence"/>
</dbReference>
<keyword evidence="7" id="KW-1185">Reference proteome</keyword>
<comment type="similarity">
    <text evidence="1">Belongs to the HipA Ser/Thr kinase family.</text>
</comment>
<evidence type="ECO:0000313" key="6">
    <source>
        <dbReference type="EMBL" id="RZS85658.1"/>
    </source>
</evidence>
<keyword evidence="2" id="KW-0808">Transferase</keyword>
<evidence type="ECO:0000256" key="2">
    <source>
        <dbReference type="ARBA" id="ARBA00022679"/>
    </source>
</evidence>
<dbReference type="GO" id="GO:0004674">
    <property type="term" value="F:protein serine/threonine kinase activity"/>
    <property type="evidence" value="ECO:0007669"/>
    <property type="project" value="TreeGrafter"/>
</dbReference>
<dbReference type="Pfam" id="PF13657">
    <property type="entry name" value="Couple_hipA"/>
    <property type="match status" value="1"/>
</dbReference>
<dbReference type="NCBIfam" id="TIGR03071">
    <property type="entry name" value="couple_hipA"/>
    <property type="match status" value="1"/>
</dbReference>
<protein>
    <submittedName>
        <fullName evidence="6">Serine/threonine-protein kinase HipA</fullName>
    </submittedName>
</protein>
<dbReference type="PANTHER" id="PTHR37419">
    <property type="entry name" value="SERINE/THREONINE-PROTEIN KINASE TOXIN HIPA"/>
    <property type="match status" value="1"/>
</dbReference>
<evidence type="ECO:0000259" key="4">
    <source>
        <dbReference type="Pfam" id="PF07804"/>
    </source>
</evidence>
<dbReference type="OrthoDB" id="9805913at2"/>
<dbReference type="EMBL" id="SGXC01000001">
    <property type="protein sequence ID" value="RZS85658.1"/>
    <property type="molecule type" value="Genomic_DNA"/>
</dbReference>
<dbReference type="RefSeq" id="WP_130356833.1">
    <property type="nucleotide sequence ID" value="NZ_SGXC01000001.1"/>
</dbReference>
<dbReference type="Pfam" id="PF07804">
    <property type="entry name" value="HipA_C"/>
    <property type="match status" value="1"/>
</dbReference>
<organism evidence="6 7">
    <name type="scientific">Pigmentiphaga kullae</name>
    <dbReference type="NCBI Taxonomy" id="151784"/>
    <lineage>
        <taxon>Bacteria</taxon>
        <taxon>Pseudomonadati</taxon>
        <taxon>Pseudomonadota</taxon>
        <taxon>Betaproteobacteria</taxon>
        <taxon>Burkholderiales</taxon>
        <taxon>Alcaligenaceae</taxon>
        <taxon>Pigmentiphaga</taxon>
    </lineage>
</organism>
<accession>A0A4Q7NL33</accession>
<reference evidence="6 7" key="1">
    <citation type="submission" date="2019-02" db="EMBL/GenBank/DDBJ databases">
        <title>Genomic Encyclopedia of Type Strains, Phase IV (KMG-IV): sequencing the most valuable type-strain genomes for metagenomic binning, comparative biology and taxonomic classification.</title>
        <authorList>
            <person name="Goeker M."/>
        </authorList>
    </citation>
    <scope>NUCLEOTIDE SEQUENCE [LARGE SCALE GENOMIC DNA]</scope>
    <source>
        <strain evidence="6 7">K24</strain>
    </source>
</reference>
<proteinExistence type="inferred from homology"/>
<name>A0A4Q7NL33_9BURK</name>
<gene>
    <name evidence="6" type="ORF">EV675_1688</name>
</gene>
<dbReference type="GO" id="GO:0005829">
    <property type="term" value="C:cytosol"/>
    <property type="evidence" value="ECO:0007669"/>
    <property type="project" value="TreeGrafter"/>
</dbReference>
<dbReference type="AlphaFoldDB" id="A0A4Q7NL33"/>
<evidence type="ECO:0000313" key="7">
    <source>
        <dbReference type="Proteomes" id="UP000292445"/>
    </source>
</evidence>
<dbReference type="InterPro" id="IPR017508">
    <property type="entry name" value="HipA_N1"/>
</dbReference>
<comment type="caution">
    <text evidence="6">The sequence shown here is derived from an EMBL/GenBank/DDBJ whole genome shotgun (WGS) entry which is preliminary data.</text>
</comment>
<dbReference type="InterPro" id="IPR012893">
    <property type="entry name" value="HipA-like_C"/>
</dbReference>
<sequence>MARHALNVTAPQGHVGILAFESTEDRYEFAYDPGWPGVAQAFPLSPHIPLAGPPAASGVVARFLQNLLPEGRALDVASSLHHISKNNIFGLINLLGREPVGALSFLPEGGEAGQAAAPAQRRLIADAELSERIRKRDSIPFPVWDGQVRLSVAGFQDKLQVLLEGEQISLVEAPLASTHILKPESHNPATPFMVANEHFCMTLASCMGLPVAPVHIRRIPEPILLIERFDRTVVRAQDGHVATAVHRRHVIDACQALDVPVALKYERNMGSTEHVRHIRDGVSFEKLFMLAKDFENPAVARQFFLRWAILQLLIGNSDAHGKNLSFFLSGVGLAPANLYDLVCAHTYGKAIEQEMAMGYGDEFHCQAMTAFDLADFAHRTALPATLVARELTSMARQARRLAPGLARDAVYLGDERGRVQDIAQFVVTQAERLIRIAPEVPKVDQGLL</sequence>
<feature type="domain" description="HipA-like C-terminal" evidence="4">
    <location>
        <begin position="150"/>
        <end position="398"/>
    </location>
</feature>
<evidence type="ECO:0000259" key="5">
    <source>
        <dbReference type="Pfam" id="PF13657"/>
    </source>
</evidence>
<evidence type="ECO:0000256" key="3">
    <source>
        <dbReference type="ARBA" id="ARBA00022777"/>
    </source>
</evidence>
<keyword evidence="3 6" id="KW-0418">Kinase</keyword>
<dbReference type="PANTHER" id="PTHR37419:SF1">
    <property type="entry name" value="SERINE_THREONINE-PROTEIN KINASE TOXIN HIPA"/>
    <property type="match status" value="1"/>
</dbReference>
<feature type="domain" description="HipA N-terminal subdomain 1" evidence="5">
    <location>
        <begin position="6"/>
        <end position="105"/>
    </location>
</feature>
<evidence type="ECO:0000256" key="1">
    <source>
        <dbReference type="ARBA" id="ARBA00010164"/>
    </source>
</evidence>
<dbReference type="InterPro" id="IPR052028">
    <property type="entry name" value="HipA_Ser/Thr_kinase"/>
</dbReference>